<comment type="caution">
    <text evidence="3">The sequence shown here is derived from an EMBL/GenBank/DDBJ whole genome shotgun (WGS) entry which is preliminary data.</text>
</comment>
<dbReference type="InterPro" id="IPR004843">
    <property type="entry name" value="Calcineurin-like_PHP"/>
</dbReference>
<proteinExistence type="predicted"/>
<evidence type="ECO:0000313" key="4">
    <source>
        <dbReference type="Proteomes" id="UP001589619"/>
    </source>
</evidence>
<dbReference type="Pfam" id="PF00149">
    <property type="entry name" value="Metallophos"/>
    <property type="match status" value="1"/>
</dbReference>
<dbReference type="RefSeq" id="WP_344901515.1">
    <property type="nucleotide sequence ID" value="NZ_BAAAYO010000001.1"/>
</dbReference>
<dbReference type="Proteomes" id="UP001589619">
    <property type="component" value="Unassembled WGS sequence"/>
</dbReference>
<sequence length="345" mass="38054">MASNINLSFRSDGTFTIVQIADLHYAGGAPEDETTLAVMEAVLVEERPDLVVFTGDAVKGNSCDHQLERLMEVLNIPERLGIPYAFVFGNHDSEHDCCTREEMMAAMERRERCLAEAGPADVTGVGNYVLTVAGADGGEGPKAVLYFFDTGCSAPKSIIKTYAWLERDQIDWYIRQSEAFQANNGGAPLPALAFFHIPLPEYNDVWDMHVSYGVKNETVGCSRLNTGMFAAMKQRGDVMGTFAGHDHTNDYCGDLYGIWLCYGRTGGPNTVGEEPFERGARVIRLKEGERGFETWLRLADGSAVIDQPEHEPTGRVPPPFKVVVPDPPFSVRRQERPDDLPVGET</sequence>
<feature type="domain" description="Calcineurin-like phosphoesterase" evidence="2">
    <location>
        <begin position="16"/>
        <end position="247"/>
    </location>
</feature>
<name>A0ABV5VYL5_9BACL</name>
<dbReference type="InterPro" id="IPR029052">
    <property type="entry name" value="Metallo-depent_PP-like"/>
</dbReference>
<gene>
    <name evidence="3" type="ORF">ACFFNY_17680</name>
</gene>
<evidence type="ECO:0000259" key="2">
    <source>
        <dbReference type="Pfam" id="PF00149"/>
    </source>
</evidence>
<dbReference type="PIRSF" id="PIRSF030250">
    <property type="entry name" value="Ptase_At2g46880"/>
    <property type="match status" value="1"/>
</dbReference>
<dbReference type="EMBL" id="JBHMAG010000012">
    <property type="protein sequence ID" value="MFB9753399.1"/>
    <property type="molecule type" value="Genomic_DNA"/>
</dbReference>
<feature type="region of interest" description="Disordered" evidence="1">
    <location>
        <begin position="306"/>
        <end position="345"/>
    </location>
</feature>
<organism evidence="3 4">
    <name type="scientific">Paenibacillus hodogayensis</name>
    <dbReference type="NCBI Taxonomy" id="279208"/>
    <lineage>
        <taxon>Bacteria</taxon>
        <taxon>Bacillati</taxon>
        <taxon>Bacillota</taxon>
        <taxon>Bacilli</taxon>
        <taxon>Bacillales</taxon>
        <taxon>Paenibacillaceae</taxon>
        <taxon>Paenibacillus</taxon>
    </lineage>
</organism>
<accession>A0ABV5VYL5</accession>
<evidence type="ECO:0000256" key="1">
    <source>
        <dbReference type="SAM" id="MobiDB-lite"/>
    </source>
</evidence>
<dbReference type="InterPro" id="IPR011230">
    <property type="entry name" value="PAP14/16/28/29"/>
</dbReference>
<dbReference type="PANTHER" id="PTHR32440">
    <property type="entry name" value="PHOSPHATASE DCR2-RELATED-RELATED"/>
    <property type="match status" value="1"/>
</dbReference>
<evidence type="ECO:0000313" key="3">
    <source>
        <dbReference type="EMBL" id="MFB9753399.1"/>
    </source>
</evidence>
<keyword evidence="4" id="KW-1185">Reference proteome</keyword>
<protein>
    <submittedName>
        <fullName evidence="3">Metallophosphoesterase family protein</fullName>
    </submittedName>
</protein>
<reference evidence="3 4" key="1">
    <citation type="submission" date="2024-09" db="EMBL/GenBank/DDBJ databases">
        <authorList>
            <person name="Sun Q."/>
            <person name="Mori K."/>
        </authorList>
    </citation>
    <scope>NUCLEOTIDE SEQUENCE [LARGE SCALE GENOMIC DNA]</scope>
    <source>
        <strain evidence="3 4">JCM 12520</strain>
    </source>
</reference>
<dbReference type="CDD" id="cd07383">
    <property type="entry name" value="MPP_Dcr2"/>
    <property type="match status" value="1"/>
</dbReference>
<dbReference type="Gene3D" id="3.60.21.10">
    <property type="match status" value="1"/>
</dbReference>
<dbReference type="SUPFAM" id="SSF56300">
    <property type="entry name" value="Metallo-dependent phosphatases"/>
    <property type="match status" value="1"/>
</dbReference>
<feature type="compositionally biased region" description="Pro residues" evidence="1">
    <location>
        <begin position="315"/>
        <end position="328"/>
    </location>
</feature>